<gene>
    <name evidence="3" type="ORF">HW115_08450</name>
</gene>
<proteinExistence type="inferred from homology"/>
<evidence type="ECO:0000313" key="3">
    <source>
        <dbReference type="EMBL" id="NWK55639.1"/>
    </source>
</evidence>
<comment type="caution">
    <text evidence="3">The sequence shown here is derived from an EMBL/GenBank/DDBJ whole genome shotgun (WGS) entry which is preliminary data.</text>
</comment>
<evidence type="ECO:0000256" key="1">
    <source>
        <dbReference type="ARBA" id="ARBA00038184"/>
    </source>
</evidence>
<accession>A0A851GEN0</accession>
<dbReference type="PANTHER" id="PTHR11852">
    <property type="entry name" value="PLATELET-ACTIVATING FACTOR ACETYLHYDROLASE"/>
    <property type="match status" value="1"/>
</dbReference>
<dbReference type="GO" id="GO:0016788">
    <property type="term" value="F:hydrolase activity, acting on ester bonds"/>
    <property type="evidence" value="ECO:0007669"/>
    <property type="project" value="UniProtKB-ARBA"/>
</dbReference>
<dbReference type="Gene3D" id="3.40.50.1110">
    <property type="entry name" value="SGNH hydrolase"/>
    <property type="match status" value="1"/>
</dbReference>
<dbReference type="AlphaFoldDB" id="A0A851GEN0"/>
<dbReference type="EMBL" id="JACBAZ010000003">
    <property type="protein sequence ID" value="NWK55639.1"/>
    <property type="molecule type" value="Genomic_DNA"/>
</dbReference>
<protein>
    <recommendedName>
        <fullName evidence="2">SGNH hydrolase-type esterase domain-containing protein</fullName>
    </recommendedName>
</protein>
<dbReference type="InterPro" id="IPR013830">
    <property type="entry name" value="SGNH_hydro"/>
</dbReference>
<dbReference type="Pfam" id="PF13472">
    <property type="entry name" value="Lipase_GDSL_2"/>
    <property type="match status" value="1"/>
</dbReference>
<feature type="domain" description="SGNH hydrolase-type esterase" evidence="2">
    <location>
        <begin position="226"/>
        <end position="399"/>
    </location>
</feature>
<dbReference type="PANTHER" id="PTHR11852:SF0">
    <property type="entry name" value="PLATELET-ACTIVATING FACTOR ACETYLHYDROLASE IB SUBUNIT BETA HOMOLOG"/>
    <property type="match status" value="1"/>
</dbReference>
<dbReference type="SUPFAM" id="SSF52266">
    <property type="entry name" value="SGNH hydrolase"/>
    <property type="match status" value="1"/>
</dbReference>
<name>A0A851GEN0_9BACT</name>
<sequence>MKHTILFILLIVFNPVALIANEALPSDYKFIENGKAIKINQCGKFFGKITETQNTLIYKRGVSSCALIGGRHLNGGSYRITAELKQDCSARMFVGGSYVKGFMVNYGNFIQFHEGLISSKGSFKFKSFEISGDVTLEITSDRREAQLLVNGKKIATSNDPDVLKGGYFGITPVGKEEVKLVNFKLQATSSADTLPQAYRPMNRLHQSYWTEVYENTSKAEPCDVLFLGDSITDAFDGTCSFTKDPKRLGTASWERLSKDRVIVNAGIGSDRTQHLLWRVKKMPLEVMKPKNIVLLIGINNLGSGHHPDDVAEGIRQIVHELEKRSPESQIIVHGVFPLRRTKDVTTNKNRLIVNQKLAEMKWGKNVELMNLDTVMLDDKGLLKDGYSYDGCHLSETGFRVWEEAISKELN</sequence>
<dbReference type="RefSeq" id="WP_178932186.1">
    <property type="nucleotide sequence ID" value="NZ_JACBAZ010000003.1"/>
</dbReference>
<evidence type="ECO:0000259" key="2">
    <source>
        <dbReference type="Pfam" id="PF13472"/>
    </source>
</evidence>
<organism evidence="3 4">
    <name type="scientific">Oceaniferula marina</name>
    <dbReference type="NCBI Taxonomy" id="2748318"/>
    <lineage>
        <taxon>Bacteria</taxon>
        <taxon>Pseudomonadati</taxon>
        <taxon>Verrucomicrobiota</taxon>
        <taxon>Verrucomicrobiia</taxon>
        <taxon>Verrucomicrobiales</taxon>
        <taxon>Verrucomicrobiaceae</taxon>
        <taxon>Oceaniferula</taxon>
    </lineage>
</organism>
<reference evidence="3 4" key="1">
    <citation type="submission" date="2020-07" db="EMBL/GenBank/DDBJ databases">
        <title>Roseicoccus Jingziensis gen. nov., sp. nov., isolated from coastal seawater.</title>
        <authorList>
            <person name="Feng X."/>
        </authorList>
    </citation>
    <scope>NUCLEOTIDE SEQUENCE [LARGE SCALE GENOMIC DNA]</scope>
    <source>
        <strain evidence="3 4">N1E253</strain>
    </source>
</reference>
<dbReference type="InterPro" id="IPR036514">
    <property type="entry name" value="SGNH_hydro_sf"/>
</dbReference>
<evidence type="ECO:0000313" key="4">
    <source>
        <dbReference type="Proteomes" id="UP000557872"/>
    </source>
</evidence>
<comment type="similarity">
    <text evidence="1">Belongs to the 'GDSL' lipolytic enzyme family. Platelet-activating factor acetylhydrolase IB beta/gamma subunits subfamily.</text>
</comment>
<dbReference type="Proteomes" id="UP000557872">
    <property type="component" value="Unassembled WGS sequence"/>
</dbReference>
<keyword evidence="4" id="KW-1185">Reference proteome</keyword>